<dbReference type="InterPro" id="IPR051448">
    <property type="entry name" value="CdaR-like_regulators"/>
</dbReference>
<dbReference type="InterPro" id="IPR012914">
    <property type="entry name" value="PucR_dom"/>
</dbReference>
<evidence type="ECO:0000259" key="2">
    <source>
        <dbReference type="Pfam" id="PF13556"/>
    </source>
</evidence>
<feature type="domain" description="Purine catabolism PurC-like" evidence="1">
    <location>
        <begin position="12"/>
        <end position="130"/>
    </location>
</feature>
<evidence type="ECO:0000313" key="3">
    <source>
        <dbReference type="EMBL" id="PDO09645.1"/>
    </source>
</evidence>
<gene>
    <name evidence="3" type="ORF">BLM47_11415</name>
</gene>
<dbReference type="InterPro" id="IPR042070">
    <property type="entry name" value="PucR_C-HTH_sf"/>
</dbReference>
<evidence type="ECO:0000313" key="4">
    <source>
        <dbReference type="Proteomes" id="UP000243688"/>
    </source>
</evidence>
<protein>
    <recommendedName>
        <fullName evidence="5">PucR family transcriptional regulator</fullName>
    </recommendedName>
</protein>
<dbReference type="Pfam" id="PF07905">
    <property type="entry name" value="PucR"/>
    <property type="match status" value="1"/>
</dbReference>
<dbReference type="PANTHER" id="PTHR33744">
    <property type="entry name" value="CARBOHYDRATE DIACID REGULATOR"/>
    <property type="match status" value="1"/>
</dbReference>
<organism evidence="3 4">
    <name type="scientific">Candidatus Reconcilbacillus cellulovorans</name>
    <dbReference type="NCBI Taxonomy" id="1906605"/>
    <lineage>
        <taxon>Bacteria</taxon>
        <taxon>Bacillati</taxon>
        <taxon>Bacillota</taxon>
        <taxon>Bacilli</taxon>
        <taxon>Bacillales</taxon>
        <taxon>Paenibacillaceae</taxon>
        <taxon>Candidatus Reconcilbacillus</taxon>
    </lineage>
</organism>
<dbReference type="EMBL" id="MOXJ01000032">
    <property type="protein sequence ID" value="PDO09645.1"/>
    <property type="molecule type" value="Genomic_DNA"/>
</dbReference>
<name>A0A2A6DY35_9BACL</name>
<dbReference type="Pfam" id="PF13556">
    <property type="entry name" value="HTH_30"/>
    <property type="match status" value="1"/>
</dbReference>
<evidence type="ECO:0008006" key="5">
    <source>
        <dbReference type="Google" id="ProtNLM"/>
    </source>
</evidence>
<dbReference type="Gene3D" id="1.10.10.2840">
    <property type="entry name" value="PucR C-terminal helix-turn-helix domain"/>
    <property type="match status" value="1"/>
</dbReference>
<dbReference type="AlphaFoldDB" id="A0A2A6DY35"/>
<reference evidence="3 4" key="1">
    <citation type="submission" date="2016-12" db="EMBL/GenBank/DDBJ databases">
        <title>Candidatus Reconcilibacillus cellulovorans genome.</title>
        <authorList>
            <person name="Kolinko S."/>
            <person name="Wu Y.-W."/>
            <person name="Tachea F."/>
            <person name="Denzel E."/>
            <person name="Hiras J."/>
            <person name="Baecker N."/>
            <person name="Chan L.J."/>
            <person name="Eichorst S.A."/>
            <person name="Frey D."/>
            <person name="Adams P.D."/>
            <person name="Pray T."/>
            <person name="Tanjore D."/>
            <person name="Petzold C.J."/>
            <person name="Gladden J.M."/>
            <person name="Simmons B.A."/>
            <person name="Singer S.W."/>
        </authorList>
    </citation>
    <scope>NUCLEOTIDE SEQUENCE [LARGE SCALE GENOMIC DNA]</scope>
    <source>
        <strain evidence="3">JTherm</strain>
    </source>
</reference>
<feature type="domain" description="PucR C-terminal helix-turn-helix" evidence="2">
    <location>
        <begin position="476"/>
        <end position="534"/>
    </location>
</feature>
<sequence length="539" mass="61777">MLPSAVAFTVRELLSLPVLANARLVAGERGIDRTVTRVNVMEVPDVAAWVRPGEFLVTTGYPYRNEPHRLSGLIPELSERGVSAFGIKPKRFLDEIPPEAIAEADRQGLPLIELPPETAFSDVVREVMERVLMQESAHLVVLQDRIQTITQLLLEGKDLLYFLDTIEKIMDNPVILIYQNYKIWVSKSLRGENEDKYLKYFSWIEQKGSSGFIQLENGGRAYAVKFTVRHRQAFLLLIERNREIAPLDIVSVDRLAYLAGLELINVEAVHEVESKYVDQFLQDWLSGKIASEADFRLRADVCGCGVADVSLRAGILEWKSRPPAAQLREMARQIRAEWSLKQEKILSTVLHGDLTLIIPEKPASASGFRSESLSENMFFWKQFLDFIRIKFKIPDARLFLGSKADRPERLAVSLTQARRARQAAHVCGLRQDVICYERLGAYALLYLIPKEEERIQFLQRYIEPIKEFDERNGTCLIATLNAYFQCNGNVKRTAKSLFVHYNTVSYRLEQIERLLNIRLDDAEERFQLQLALKLMQMDC</sequence>
<comment type="caution">
    <text evidence="3">The sequence shown here is derived from an EMBL/GenBank/DDBJ whole genome shotgun (WGS) entry which is preliminary data.</text>
</comment>
<proteinExistence type="predicted"/>
<dbReference type="InterPro" id="IPR025736">
    <property type="entry name" value="PucR_C-HTH_dom"/>
</dbReference>
<dbReference type="Proteomes" id="UP000243688">
    <property type="component" value="Unassembled WGS sequence"/>
</dbReference>
<dbReference type="PANTHER" id="PTHR33744:SF7">
    <property type="entry name" value="PUCR FAMILY TRANSCRIPTIONAL REGULATOR"/>
    <property type="match status" value="1"/>
</dbReference>
<accession>A0A2A6DY35</accession>
<evidence type="ECO:0000259" key="1">
    <source>
        <dbReference type="Pfam" id="PF07905"/>
    </source>
</evidence>